<keyword evidence="2" id="KW-1185">Reference proteome</keyword>
<dbReference type="EMBL" id="SBIQ01000096">
    <property type="protein sequence ID" value="KAF7683349.1"/>
    <property type="molecule type" value="Genomic_DNA"/>
</dbReference>
<gene>
    <name evidence="1" type="ORF">TCON_1443</name>
</gene>
<comment type="caution">
    <text evidence="1">The sequence shown here is derived from an EMBL/GenBank/DDBJ whole genome shotgun (WGS) entry which is preliminary data.</text>
</comment>
<proteinExistence type="predicted"/>
<accession>A0ABQ7HYX0</accession>
<protein>
    <submittedName>
        <fullName evidence="1">Uncharacterized protein</fullName>
    </submittedName>
</protein>
<sequence length="253" mass="30612">MNYHKLLPKLTIKKEITNIYYRINEKHRNVGCKTNHKIEDINSEKKTKRLYYLINITINKKIPKIKHKNINIIDKIKKEEVFIWRNLHIKKNFFKKKIINYKEKIDSHWRITLLNSKKVIPVLNYKLFSPVVYLHKLKKIKIRYDWLAYCRNQHSADISESELYLDDIYVIINIKNVVINSELQRLILTLSKYSSIMEVNEDNSIIMEINEELVLVNNFKSDLRKYKKVIYYDRSISYKKLLKEILVNLNIIN</sequence>
<evidence type="ECO:0000313" key="2">
    <source>
        <dbReference type="Proteomes" id="UP001516464"/>
    </source>
</evidence>
<organism evidence="1 2">
    <name type="scientific">Astathelohania contejeani</name>
    <dbReference type="NCBI Taxonomy" id="164912"/>
    <lineage>
        <taxon>Eukaryota</taxon>
        <taxon>Fungi</taxon>
        <taxon>Fungi incertae sedis</taxon>
        <taxon>Microsporidia</taxon>
        <taxon>Astathelohaniidae</taxon>
        <taxon>Astathelohania</taxon>
    </lineage>
</organism>
<dbReference type="Proteomes" id="UP001516464">
    <property type="component" value="Unassembled WGS sequence"/>
</dbReference>
<reference evidence="1 2" key="1">
    <citation type="submission" date="2019-01" db="EMBL/GenBank/DDBJ databases">
        <title>Genomes sequencing and comparative genomics of infectious freshwater microsporidia, Cucumispora dikerogammari and Thelohania contejeani.</title>
        <authorList>
            <person name="Cormier A."/>
            <person name="Giraud I."/>
            <person name="Wattier R."/>
            <person name="Teixeira M."/>
            <person name="Grandjean F."/>
            <person name="Rigaud T."/>
            <person name="Cordaux R."/>
        </authorList>
    </citation>
    <scope>NUCLEOTIDE SEQUENCE [LARGE SCALE GENOMIC DNA]</scope>
    <source>
        <strain evidence="1">T1</strain>
        <tissue evidence="1">Spores</tissue>
    </source>
</reference>
<evidence type="ECO:0000313" key="1">
    <source>
        <dbReference type="EMBL" id="KAF7683349.1"/>
    </source>
</evidence>
<name>A0ABQ7HYX0_9MICR</name>